<dbReference type="OrthoDB" id="7855180at2759"/>
<feature type="chain" id="PRO_5006386548" evidence="1">
    <location>
        <begin position="27"/>
        <end position="496"/>
    </location>
</feature>
<evidence type="ECO:0000313" key="2">
    <source>
        <dbReference type="EMBL" id="KRF78049.1"/>
    </source>
</evidence>
<gene>
    <name evidence="2" type="primary">Dvir\GJ26671</name>
    <name evidence="2" type="ORF">Dvir_GJ26671</name>
</gene>
<reference evidence="2 3" key="1">
    <citation type="journal article" date="2007" name="Nature">
        <title>Evolution of genes and genomes on the Drosophila phylogeny.</title>
        <authorList>
            <consortium name="Drosophila 12 Genomes Consortium"/>
            <person name="Clark A.G."/>
            <person name="Eisen M.B."/>
            <person name="Smith D.R."/>
            <person name="Bergman C.M."/>
            <person name="Oliver B."/>
            <person name="Markow T.A."/>
            <person name="Kaufman T.C."/>
            <person name="Kellis M."/>
            <person name="Gelbart W."/>
            <person name="Iyer V.N."/>
            <person name="Pollard D.A."/>
            <person name="Sackton T.B."/>
            <person name="Larracuente A.M."/>
            <person name="Singh N.D."/>
            <person name="Abad J.P."/>
            <person name="Abt D.N."/>
            <person name="Adryan B."/>
            <person name="Aguade M."/>
            <person name="Akashi H."/>
            <person name="Anderson W.W."/>
            <person name="Aquadro C.F."/>
            <person name="Ardell D.H."/>
            <person name="Arguello R."/>
            <person name="Artieri C.G."/>
            <person name="Barbash D.A."/>
            <person name="Barker D."/>
            <person name="Barsanti P."/>
            <person name="Batterham P."/>
            <person name="Batzoglou S."/>
            <person name="Begun D."/>
            <person name="Bhutkar A."/>
            <person name="Blanco E."/>
            <person name="Bosak S.A."/>
            <person name="Bradley R.K."/>
            <person name="Brand A.D."/>
            <person name="Brent M.R."/>
            <person name="Brooks A.N."/>
            <person name="Brown R.H."/>
            <person name="Butlin R.K."/>
            <person name="Caggese C."/>
            <person name="Calvi B.R."/>
            <person name="Bernardo de Carvalho A."/>
            <person name="Caspi A."/>
            <person name="Castrezana S."/>
            <person name="Celniker S.E."/>
            <person name="Chang J.L."/>
            <person name="Chapple C."/>
            <person name="Chatterji S."/>
            <person name="Chinwalla A."/>
            <person name="Civetta A."/>
            <person name="Clifton S.W."/>
            <person name="Comeron J.M."/>
            <person name="Costello J.C."/>
            <person name="Coyne J.A."/>
            <person name="Daub J."/>
            <person name="David R.G."/>
            <person name="Delcher A.L."/>
            <person name="Delehaunty K."/>
            <person name="Do C.B."/>
            <person name="Ebling H."/>
            <person name="Edwards K."/>
            <person name="Eickbush T."/>
            <person name="Evans J.D."/>
            <person name="Filipski A."/>
            <person name="Findeiss S."/>
            <person name="Freyhult E."/>
            <person name="Fulton L."/>
            <person name="Fulton R."/>
            <person name="Garcia A.C."/>
            <person name="Gardiner A."/>
            <person name="Garfield D.A."/>
            <person name="Garvin B.E."/>
            <person name="Gibson G."/>
            <person name="Gilbert D."/>
            <person name="Gnerre S."/>
            <person name="Godfrey J."/>
            <person name="Good R."/>
            <person name="Gotea V."/>
            <person name="Gravely B."/>
            <person name="Greenberg A.J."/>
            <person name="Griffiths-Jones S."/>
            <person name="Gross S."/>
            <person name="Guigo R."/>
            <person name="Gustafson E.A."/>
            <person name="Haerty W."/>
            <person name="Hahn M.W."/>
            <person name="Halligan D.L."/>
            <person name="Halpern A.L."/>
            <person name="Halter G.M."/>
            <person name="Han M.V."/>
            <person name="Heger A."/>
            <person name="Hillier L."/>
            <person name="Hinrichs A.S."/>
            <person name="Holmes I."/>
            <person name="Hoskins R.A."/>
            <person name="Hubisz M.J."/>
            <person name="Hultmark D."/>
            <person name="Huntley M.A."/>
            <person name="Jaffe D.B."/>
            <person name="Jagadeeshan S."/>
            <person name="Jeck W.R."/>
            <person name="Johnson J."/>
            <person name="Jones C.D."/>
            <person name="Jordan W.C."/>
            <person name="Karpen G.H."/>
            <person name="Kataoka E."/>
            <person name="Keightley P.D."/>
            <person name="Kheradpour P."/>
            <person name="Kirkness E.F."/>
            <person name="Koerich L.B."/>
            <person name="Kristiansen K."/>
            <person name="Kudrna D."/>
            <person name="Kulathinal R.J."/>
            <person name="Kumar S."/>
            <person name="Kwok R."/>
            <person name="Lander E."/>
            <person name="Langley C.H."/>
            <person name="Lapoint R."/>
            <person name="Lazzaro B.P."/>
            <person name="Lee S.J."/>
            <person name="Levesque L."/>
            <person name="Li R."/>
            <person name="Lin C.F."/>
            <person name="Lin M.F."/>
            <person name="Lindblad-Toh K."/>
            <person name="Llopart A."/>
            <person name="Long M."/>
            <person name="Low L."/>
            <person name="Lozovsky E."/>
            <person name="Lu J."/>
            <person name="Luo M."/>
            <person name="Machado C.A."/>
            <person name="Makalowski W."/>
            <person name="Marzo M."/>
            <person name="Matsuda M."/>
            <person name="Matzkin L."/>
            <person name="McAllister B."/>
            <person name="McBride C.S."/>
            <person name="McKernan B."/>
            <person name="McKernan K."/>
            <person name="Mendez-Lago M."/>
            <person name="Minx P."/>
            <person name="Mollenhauer M.U."/>
            <person name="Montooth K."/>
            <person name="Mount S.M."/>
            <person name="Mu X."/>
            <person name="Myers E."/>
            <person name="Negre B."/>
            <person name="Newfeld S."/>
            <person name="Nielsen R."/>
            <person name="Noor M.A."/>
            <person name="O'Grady P."/>
            <person name="Pachter L."/>
            <person name="Papaceit M."/>
            <person name="Parisi M.J."/>
            <person name="Parisi M."/>
            <person name="Parts L."/>
            <person name="Pedersen J.S."/>
            <person name="Pesole G."/>
            <person name="Phillippy A.M."/>
            <person name="Ponting C.P."/>
            <person name="Pop M."/>
            <person name="Porcelli D."/>
            <person name="Powell J.R."/>
            <person name="Prohaska S."/>
            <person name="Pruitt K."/>
            <person name="Puig M."/>
            <person name="Quesneville H."/>
            <person name="Ram K.R."/>
            <person name="Rand D."/>
            <person name="Rasmussen M.D."/>
            <person name="Reed L.K."/>
            <person name="Reenan R."/>
            <person name="Reily A."/>
            <person name="Remington K.A."/>
            <person name="Rieger T.T."/>
            <person name="Ritchie M.G."/>
            <person name="Robin C."/>
            <person name="Rogers Y.H."/>
            <person name="Rohde C."/>
            <person name="Rozas J."/>
            <person name="Rubenfield M.J."/>
            <person name="Ruiz A."/>
            <person name="Russo S."/>
            <person name="Salzberg S.L."/>
            <person name="Sanchez-Gracia A."/>
            <person name="Saranga D.J."/>
            <person name="Sato H."/>
            <person name="Schaeffer S.W."/>
            <person name="Schatz M.C."/>
            <person name="Schlenke T."/>
            <person name="Schwartz R."/>
            <person name="Segarra C."/>
            <person name="Singh R.S."/>
            <person name="Sirot L."/>
            <person name="Sirota M."/>
            <person name="Sisneros N.B."/>
            <person name="Smith C.D."/>
            <person name="Smith T.F."/>
            <person name="Spieth J."/>
            <person name="Stage D.E."/>
            <person name="Stark A."/>
            <person name="Stephan W."/>
            <person name="Strausberg R.L."/>
            <person name="Strempel S."/>
            <person name="Sturgill D."/>
            <person name="Sutton G."/>
            <person name="Sutton G.G."/>
            <person name="Tao W."/>
            <person name="Teichmann S."/>
            <person name="Tobari Y.N."/>
            <person name="Tomimura Y."/>
            <person name="Tsolas J.M."/>
            <person name="Valente V.L."/>
            <person name="Venter E."/>
            <person name="Venter J.C."/>
            <person name="Vicario S."/>
            <person name="Vieira F.G."/>
            <person name="Vilella A.J."/>
            <person name="Villasante A."/>
            <person name="Walenz B."/>
            <person name="Wang J."/>
            <person name="Wasserman M."/>
            <person name="Watts T."/>
            <person name="Wilson D."/>
            <person name="Wilson R.K."/>
            <person name="Wing R.A."/>
            <person name="Wolfner M.F."/>
            <person name="Wong A."/>
            <person name="Wong G.K."/>
            <person name="Wu C.I."/>
            <person name="Wu G."/>
            <person name="Yamamoto D."/>
            <person name="Yang H.P."/>
            <person name="Yang S.P."/>
            <person name="Yorke J.A."/>
            <person name="Yoshida K."/>
            <person name="Zdobnov E."/>
            <person name="Zhang P."/>
            <person name="Zhang Y."/>
            <person name="Zimin A.V."/>
            <person name="Baldwin J."/>
            <person name="Abdouelleil A."/>
            <person name="Abdulkadir J."/>
            <person name="Abebe A."/>
            <person name="Abera B."/>
            <person name="Abreu J."/>
            <person name="Acer S.C."/>
            <person name="Aftuck L."/>
            <person name="Alexander A."/>
            <person name="An P."/>
            <person name="Anderson E."/>
            <person name="Anderson S."/>
            <person name="Arachi H."/>
            <person name="Azer M."/>
            <person name="Bachantsang P."/>
            <person name="Barry A."/>
            <person name="Bayul T."/>
            <person name="Berlin A."/>
            <person name="Bessette D."/>
            <person name="Bloom T."/>
            <person name="Blye J."/>
            <person name="Boguslavskiy L."/>
            <person name="Bonnet C."/>
            <person name="Boukhgalter B."/>
            <person name="Bourzgui I."/>
            <person name="Brown A."/>
            <person name="Cahill P."/>
            <person name="Channer S."/>
            <person name="Cheshatsang Y."/>
            <person name="Chuda L."/>
            <person name="Citroen M."/>
            <person name="Collymore A."/>
            <person name="Cooke P."/>
            <person name="Costello M."/>
            <person name="D'Aco K."/>
            <person name="Daza R."/>
            <person name="De Haan G."/>
            <person name="DeGray S."/>
            <person name="DeMaso C."/>
            <person name="Dhargay N."/>
            <person name="Dooley K."/>
            <person name="Dooley E."/>
            <person name="Doricent M."/>
            <person name="Dorje P."/>
            <person name="Dorjee K."/>
            <person name="Dupes A."/>
            <person name="Elong R."/>
            <person name="Falk J."/>
            <person name="Farina A."/>
            <person name="Faro S."/>
            <person name="Ferguson D."/>
            <person name="Fisher S."/>
            <person name="Foley C.D."/>
            <person name="Franke A."/>
            <person name="Friedrich D."/>
            <person name="Gadbois L."/>
            <person name="Gearin G."/>
            <person name="Gearin C.R."/>
            <person name="Giannoukos G."/>
            <person name="Goode T."/>
            <person name="Graham J."/>
            <person name="Grandbois E."/>
            <person name="Grewal S."/>
            <person name="Gyaltsen K."/>
            <person name="Hafez N."/>
            <person name="Hagos B."/>
            <person name="Hall J."/>
            <person name="Henson C."/>
            <person name="Hollinger A."/>
            <person name="Honan T."/>
            <person name="Huard M.D."/>
            <person name="Hughes L."/>
            <person name="Hurhula B."/>
            <person name="Husby M.E."/>
            <person name="Kamat A."/>
            <person name="Kanga B."/>
            <person name="Kashin S."/>
            <person name="Khazanovich D."/>
            <person name="Kisner P."/>
            <person name="Lance K."/>
            <person name="Lara M."/>
            <person name="Lee W."/>
            <person name="Lennon N."/>
            <person name="Letendre F."/>
            <person name="LeVine R."/>
            <person name="Lipovsky A."/>
            <person name="Liu X."/>
            <person name="Liu J."/>
            <person name="Liu S."/>
            <person name="Lokyitsang T."/>
            <person name="Lokyitsang Y."/>
            <person name="Lubonja R."/>
            <person name="Lui A."/>
            <person name="MacDonald P."/>
            <person name="Magnisalis V."/>
            <person name="Maru K."/>
            <person name="Matthews C."/>
            <person name="McCusker W."/>
            <person name="McDonough S."/>
            <person name="Mehta T."/>
            <person name="Meldrim J."/>
            <person name="Meneus L."/>
            <person name="Mihai O."/>
            <person name="Mihalev A."/>
            <person name="Mihova T."/>
            <person name="Mittelman R."/>
            <person name="Mlenga V."/>
            <person name="Montmayeur A."/>
            <person name="Mulrain L."/>
            <person name="Navidi A."/>
            <person name="Naylor J."/>
            <person name="Negash T."/>
            <person name="Nguyen T."/>
            <person name="Nguyen N."/>
            <person name="Nicol R."/>
            <person name="Norbu C."/>
            <person name="Norbu N."/>
            <person name="Novod N."/>
            <person name="O'Neill B."/>
            <person name="Osman S."/>
            <person name="Markiewicz E."/>
            <person name="Oyono O.L."/>
            <person name="Patti C."/>
            <person name="Phunkhang P."/>
            <person name="Pierre F."/>
            <person name="Priest M."/>
            <person name="Raghuraman S."/>
            <person name="Rege F."/>
            <person name="Reyes R."/>
            <person name="Rise C."/>
            <person name="Rogov P."/>
            <person name="Ross K."/>
            <person name="Ryan E."/>
            <person name="Settipalli S."/>
            <person name="Shea T."/>
            <person name="Sherpa N."/>
            <person name="Shi L."/>
            <person name="Shih D."/>
            <person name="Sparrow T."/>
            <person name="Spaulding J."/>
            <person name="Stalker J."/>
            <person name="Stange-Thomann N."/>
            <person name="Stavropoulos S."/>
            <person name="Stone C."/>
            <person name="Strader C."/>
            <person name="Tesfaye S."/>
            <person name="Thomson T."/>
            <person name="Thoulutsang Y."/>
            <person name="Thoulutsang D."/>
            <person name="Topham K."/>
            <person name="Topping I."/>
            <person name="Tsamla T."/>
            <person name="Vassiliev H."/>
            <person name="Vo A."/>
            <person name="Wangchuk T."/>
            <person name="Wangdi T."/>
            <person name="Weiand M."/>
            <person name="Wilkinson J."/>
            <person name="Wilson A."/>
            <person name="Yadav S."/>
            <person name="Young G."/>
            <person name="Yu Q."/>
            <person name="Zembek L."/>
            <person name="Zhong D."/>
            <person name="Zimmer A."/>
            <person name="Zwirko Z."/>
            <person name="Jaffe D.B."/>
            <person name="Alvarez P."/>
            <person name="Brockman W."/>
            <person name="Butler J."/>
            <person name="Chin C."/>
            <person name="Gnerre S."/>
            <person name="Grabherr M."/>
            <person name="Kleber M."/>
            <person name="Mauceli E."/>
            <person name="MacCallum I."/>
        </authorList>
    </citation>
    <scope>NUCLEOTIDE SEQUENCE [LARGE SCALE GENOMIC DNA]</scope>
    <source>
        <strain evidence="3">Tucson 15010-1051.87</strain>
    </source>
</reference>
<proteinExistence type="predicted"/>
<dbReference type="AlphaFoldDB" id="A0A0Q9W839"/>
<evidence type="ECO:0000313" key="3">
    <source>
        <dbReference type="Proteomes" id="UP000008792"/>
    </source>
</evidence>
<evidence type="ECO:0000256" key="1">
    <source>
        <dbReference type="SAM" id="SignalP"/>
    </source>
</evidence>
<feature type="signal peptide" evidence="1">
    <location>
        <begin position="1"/>
        <end position="26"/>
    </location>
</feature>
<organism evidence="2 3">
    <name type="scientific">Drosophila virilis</name>
    <name type="common">Fruit fly</name>
    <dbReference type="NCBI Taxonomy" id="7244"/>
    <lineage>
        <taxon>Eukaryota</taxon>
        <taxon>Metazoa</taxon>
        <taxon>Ecdysozoa</taxon>
        <taxon>Arthropoda</taxon>
        <taxon>Hexapoda</taxon>
        <taxon>Insecta</taxon>
        <taxon>Pterygota</taxon>
        <taxon>Neoptera</taxon>
        <taxon>Endopterygota</taxon>
        <taxon>Diptera</taxon>
        <taxon>Brachycera</taxon>
        <taxon>Muscomorpha</taxon>
        <taxon>Ephydroidea</taxon>
        <taxon>Drosophilidae</taxon>
        <taxon>Drosophila</taxon>
    </lineage>
</organism>
<accession>A0A0Q9W839</accession>
<name>A0A0Q9W839_DROVI</name>
<dbReference type="Proteomes" id="UP000008792">
    <property type="component" value="Unassembled WGS sequence"/>
</dbReference>
<keyword evidence="1" id="KW-0732">Signal</keyword>
<dbReference type="InParanoid" id="A0A0Q9W839"/>
<sequence length="496" mass="57202">MLKTNFLLFLAIGGLFSLTRVDYTAAAPTKNAANAGSKMLLPTESFQLTHTATNQNLLPMASGTVNNKNLLPTASSHIADTAKKQSLLPTESVQLADNLKNLDLLPMESVQIADKLMNQSLLQMESGQLANQNLLSLASSQIGQIVDNQMKNLDTYKNQSLFPMEKLQVAESSKSHRLFPIENVPQLAIPSEVNHVTHNAMKSLDATNDDLQIFGTRLLPLGYKLKASDLRAIPSQPLFNYKRTSEARMPQYDRFETQKARIDYYRPLSSYREKYYMKKDGRDSDFQIPYLNSNDSVPRELVQNFDNLLAESGDKEEPDKEITIPLPESAHNATEVQMRVQARARQNYYPGGKLANVCLGRSTVYNKPRVMNWLEKKVYMYYSTDDHSNDVRISLAQEVNRPMYFDLRLELFKNGKSEECHVPSLDKWRQYLECALRRNQRMEYMIPMYPLHQIGYKYHWSRSMDERGYNNYRSYVPRTDFGKMWWYTPYPGWQQS</sequence>
<protein>
    <submittedName>
        <fullName evidence="2">Uncharacterized protein</fullName>
    </submittedName>
</protein>
<keyword evidence="3" id="KW-1185">Reference proteome</keyword>
<dbReference type="EMBL" id="CH940654">
    <property type="protein sequence ID" value="KRF78049.1"/>
    <property type="molecule type" value="Genomic_DNA"/>
</dbReference>